<accession>A0AAN6Y6H2</accession>
<evidence type="ECO:0000256" key="1">
    <source>
        <dbReference type="ARBA" id="ARBA00004613"/>
    </source>
</evidence>
<evidence type="ECO:0000313" key="8">
    <source>
        <dbReference type="Proteomes" id="UP001301769"/>
    </source>
</evidence>
<dbReference type="AlphaFoldDB" id="A0AAN6Y6H2"/>
<dbReference type="PANTHER" id="PTHR13645">
    <property type="entry name" value="DEFENSIN"/>
    <property type="match status" value="1"/>
</dbReference>
<reference evidence="7" key="1">
    <citation type="journal article" date="2023" name="Mol. Phylogenet. Evol.">
        <title>Genome-scale phylogeny and comparative genomics of the fungal order Sordariales.</title>
        <authorList>
            <person name="Hensen N."/>
            <person name="Bonometti L."/>
            <person name="Westerberg I."/>
            <person name="Brannstrom I.O."/>
            <person name="Guillou S."/>
            <person name="Cros-Aarteil S."/>
            <person name="Calhoun S."/>
            <person name="Haridas S."/>
            <person name="Kuo A."/>
            <person name="Mondo S."/>
            <person name="Pangilinan J."/>
            <person name="Riley R."/>
            <person name="LaButti K."/>
            <person name="Andreopoulos B."/>
            <person name="Lipzen A."/>
            <person name="Chen C."/>
            <person name="Yan M."/>
            <person name="Daum C."/>
            <person name="Ng V."/>
            <person name="Clum A."/>
            <person name="Steindorff A."/>
            <person name="Ohm R.A."/>
            <person name="Martin F."/>
            <person name="Silar P."/>
            <person name="Natvig D.O."/>
            <person name="Lalanne C."/>
            <person name="Gautier V."/>
            <person name="Ament-Velasquez S.L."/>
            <person name="Kruys A."/>
            <person name="Hutchinson M.I."/>
            <person name="Powell A.J."/>
            <person name="Barry K."/>
            <person name="Miller A.N."/>
            <person name="Grigoriev I.V."/>
            <person name="Debuchy R."/>
            <person name="Gladieux P."/>
            <person name="Hiltunen Thoren M."/>
            <person name="Johannesson H."/>
        </authorList>
    </citation>
    <scope>NUCLEOTIDE SEQUENCE</scope>
    <source>
        <strain evidence="7">PSN293</strain>
    </source>
</reference>
<dbReference type="GO" id="GO:0005576">
    <property type="term" value="C:extracellular region"/>
    <property type="evidence" value="ECO:0007669"/>
    <property type="project" value="UniProtKB-SubCell"/>
</dbReference>
<sequence>MKFAMVIALASALGAVASPAPSTNKIERRDSCQYCDVWVLNAGDACCSLHCNILGNVHGGHCNKNRVCICN</sequence>
<dbReference type="InterPro" id="IPR036574">
    <property type="entry name" value="Scorpion_toxin-like_sf"/>
</dbReference>
<evidence type="ECO:0000259" key="6">
    <source>
        <dbReference type="Pfam" id="PF01097"/>
    </source>
</evidence>
<evidence type="ECO:0000256" key="4">
    <source>
        <dbReference type="ARBA" id="ARBA00023157"/>
    </source>
</evidence>
<comment type="caution">
    <text evidence="7">The sequence shown here is derived from an EMBL/GenBank/DDBJ whole genome shotgun (WGS) entry which is preliminary data.</text>
</comment>
<proteinExistence type="inferred from homology"/>
<feature type="domain" description="Invertebrate defensins family profile" evidence="6">
    <location>
        <begin position="43"/>
        <end position="70"/>
    </location>
</feature>
<feature type="chain" id="PRO_5042981075" description="Invertebrate defensins family profile domain-containing protein" evidence="5">
    <location>
        <begin position="18"/>
        <end position="71"/>
    </location>
</feature>
<keyword evidence="3" id="KW-0964">Secreted</keyword>
<name>A0AAN6Y6H2_9PEZI</name>
<dbReference type="Gene3D" id="3.30.30.10">
    <property type="entry name" value="Knottin, scorpion toxin-like"/>
    <property type="match status" value="1"/>
</dbReference>
<gene>
    <name evidence="7" type="ORF">QBC37DRAFT_424428</name>
</gene>
<reference evidence="7" key="2">
    <citation type="submission" date="2023-05" db="EMBL/GenBank/DDBJ databases">
        <authorList>
            <consortium name="Lawrence Berkeley National Laboratory"/>
            <person name="Steindorff A."/>
            <person name="Hensen N."/>
            <person name="Bonometti L."/>
            <person name="Westerberg I."/>
            <person name="Brannstrom I.O."/>
            <person name="Guillou S."/>
            <person name="Cros-Aarteil S."/>
            <person name="Calhoun S."/>
            <person name="Haridas S."/>
            <person name="Kuo A."/>
            <person name="Mondo S."/>
            <person name="Pangilinan J."/>
            <person name="Riley R."/>
            <person name="Labutti K."/>
            <person name="Andreopoulos B."/>
            <person name="Lipzen A."/>
            <person name="Chen C."/>
            <person name="Yanf M."/>
            <person name="Daum C."/>
            <person name="Ng V."/>
            <person name="Clum A."/>
            <person name="Ohm R."/>
            <person name="Martin F."/>
            <person name="Silar P."/>
            <person name="Natvig D."/>
            <person name="Lalanne C."/>
            <person name="Gautier V."/>
            <person name="Ament-Velasquez S.L."/>
            <person name="Kruys A."/>
            <person name="Hutchinson M.I."/>
            <person name="Powell A.J."/>
            <person name="Barry K."/>
            <person name="Miller A.N."/>
            <person name="Grigoriev I.V."/>
            <person name="Debuchy R."/>
            <person name="Gladieux P."/>
            <person name="Thoren M.H."/>
            <person name="Johannesson H."/>
        </authorList>
    </citation>
    <scope>NUCLEOTIDE SEQUENCE</scope>
    <source>
        <strain evidence="7">PSN293</strain>
    </source>
</reference>
<evidence type="ECO:0000256" key="3">
    <source>
        <dbReference type="ARBA" id="ARBA00022525"/>
    </source>
</evidence>
<feature type="signal peptide" evidence="5">
    <location>
        <begin position="1"/>
        <end position="17"/>
    </location>
</feature>
<evidence type="ECO:0000313" key="7">
    <source>
        <dbReference type="EMBL" id="KAK4212790.1"/>
    </source>
</evidence>
<comment type="subcellular location">
    <subcellularLocation>
        <location evidence="1">Secreted</location>
    </subcellularLocation>
</comment>
<organism evidence="7 8">
    <name type="scientific">Rhypophila decipiens</name>
    <dbReference type="NCBI Taxonomy" id="261697"/>
    <lineage>
        <taxon>Eukaryota</taxon>
        <taxon>Fungi</taxon>
        <taxon>Dikarya</taxon>
        <taxon>Ascomycota</taxon>
        <taxon>Pezizomycotina</taxon>
        <taxon>Sordariomycetes</taxon>
        <taxon>Sordariomycetidae</taxon>
        <taxon>Sordariales</taxon>
        <taxon>Naviculisporaceae</taxon>
        <taxon>Rhypophila</taxon>
    </lineage>
</organism>
<evidence type="ECO:0000256" key="5">
    <source>
        <dbReference type="SAM" id="SignalP"/>
    </source>
</evidence>
<protein>
    <recommendedName>
        <fullName evidence="6">Invertebrate defensins family profile domain-containing protein</fullName>
    </recommendedName>
</protein>
<dbReference type="GO" id="GO:0006959">
    <property type="term" value="P:humoral immune response"/>
    <property type="evidence" value="ECO:0007669"/>
    <property type="project" value="TreeGrafter"/>
</dbReference>
<dbReference type="GO" id="GO:0042742">
    <property type="term" value="P:defense response to bacterium"/>
    <property type="evidence" value="ECO:0007669"/>
    <property type="project" value="TreeGrafter"/>
</dbReference>
<evidence type="ECO:0000256" key="2">
    <source>
        <dbReference type="ARBA" id="ARBA00007085"/>
    </source>
</evidence>
<dbReference type="EMBL" id="MU858121">
    <property type="protein sequence ID" value="KAK4212790.1"/>
    <property type="molecule type" value="Genomic_DNA"/>
</dbReference>
<keyword evidence="8" id="KW-1185">Reference proteome</keyword>
<keyword evidence="5" id="KW-0732">Signal</keyword>
<dbReference type="PANTHER" id="PTHR13645:SF0">
    <property type="entry name" value="DEFENSIN"/>
    <property type="match status" value="1"/>
</dbReference>
<comment type="similarity">
    <text evidence="2">Belongs to the invertebrate defensin family.</text>
</comment>
<dbReference type="InterPro" id="IPR001542">
    <property type="entry name" value="Defensin_invertebrate/fungal"/>
</dbReference>
<dbReference type="Proteomes" id="UP001301769">
    <property type="component" value="Unassembled WGS sequence"/>
</dbReference>
<keyword evidence="4" id="KW-1015">Disulfide bond</keyword>
<dbReference type="Pfam" id="PF01097">
    <property type="entry name" value="Defensin_2"/>
    <property type="match status" value="1"/>
</dbReference>